<protein>
    <submittedName>
        <fullName evidence="1">Uncharacterized protein</fullName>
    </submittedName>
</protein>
<comment type="caution">
    <text evidence="1">The sequence shown here is derived from an EMBL/GenBank/DDBJ whole genome shotgun (WGS) entry which is preliminary data.</text>
</comment>
<gene>
    <name evidence="1" type="ORF">PIB30_078432</name>
</gene>
<evidence type="ECO:0000313" key="1">
    <source>
        <dbReference type="EMBL" id="MED6151036.1"/>
    </source>
</evidence>
<accession>A0ABU6TQD8</accession>
<proteinExistence type="predicted"/>
<feature type="non-terminal residue" evidence="1">
    <location>
        <position position="1"/>
    </location>
</feature>
<dbReference type="EMBL" id="JASCZI010091704">
    <property type="protein sequence ID" value="MED6151036.1"/>
    <property type="molecule type" value="Genomic_DNA"/>
</dbReference>
<name>A0ABU6TQD8_9FABA</name>
<keyword evidence="2" id="KW-1185">Reference proteome</keyword>
<evidence type="ECO:0000313" key="2">
    <source>
        <dbReference type="Proteomes" id="UP001341840"/>
    </source>
</evidence>
<sequence>QFPQDVDDEYTPKAGMTFPTLEEATAFYKGKLSMQVHCIIENNDHSGIRPNQTYKSLVTAAGGHNELGFIEKDVRNYITREIRNVQKRKMRTSLETISSE</sequence>
<organism evidence="1 2">
    <name type="scientific">Stylosanthes scabra</name>
    <dbReference type="NCBI Taxonomy" id="79078"/>
    <lineage>
        <taxon>Eukaryota</taxon>
        <taxon>Viridiplantae</taxon>
        <taxon>Streptophyta</taxon>
        <taxon>Embryophyta</taxon>
        <taxon>Tracheophyta</taxon>
        <taxon>Spermatophyta</taxon>
        <taxon>Magnoliopsida</taxon>
        <taxon>eudicotyledons</taxon>
        <taxon>Gunneridae</taxon>
        <taxon>Pentapetalae</taxon>
        <taxon>rosids</taxon>
        <taxon>fabids</taxon>
        <taxon>Fabales</taxon>
        <taxon>Fabaceae</taxon>
        <taxon>Papilionoideae</taxon>
        <taxon>50 kb inversion clade</taxon>
        <taxon>dalbergioids sensu lato</taxon>
        <taxon>Dalbergieae</taxon>
        <taxon>Pterocarpus clade</taxon>
        <taxon>Stylosanthes</taxon>
    </lineage>
</organism>
<dbReference type="Proteomes" id="UP001341840">
    <property type="component" value="Unassembled WGS sequence"/>
</dbReference>
<reference evidence="1 2" key="1">
    <citation type="journal article" date="2023" name="Plants (Basel)">
        <title>Bridging the Gap: Combining Genomics and Transcriptomics Approaches to Understand Stylosanthes scabra, an Orphan Legume from the Brazilian Caatinga.</title>
        <authorList>
            <person name="Ferreira-Neto J.R.C."/>
            <person name="da Silva M.D."/>
            <person name="Binneck E."/>
            <person name="de Melo N.F."/>
            <person name="da Silva R.H."/>
            <person name="de Melo A.L.T.M."/>
            <person name="Pandolfi V."/>
            <person name="Bustamante F.O."/>
            <person name="Brasileiro-Vidal A.C."/>
            <person name="Benko-Iseppon A.M."/>
        </authorList>
    </citation>
    <scope>NUCLEOTIDE SEQUENCE [LARGE SCALE GENOMIC DNA]</scope>
    <source>
        <tissue evidence="1">Leaves</tissue>
    </source>
</reference>